<evidence type="ECO:0000313" key="1">
    <source>
        <dbReference type="EMBL" id="CAE7894080.1"/>
    </source>
</evidence>
<protein>
    <submittedName>
        <fullName evidence="1">Uncharacterized protein</fullName>
    </submittedName>
</protein>
<name>A0A813B847_9DINO</name>
<reference evidence="1" key="1">
    <citation type="submission" date="2021-02" db="EMBL/GenBank/DDBJ databases">
        <authorList>
            <person name="Dougan E. K."/>
            <person name="Rhodes N."/>
            <person name="Thang M."/>
            <person name="Chan C."/>
        </authorList>
    </citation>
    <scope>NUCLEOTIDE SEQUENCE</scope>
</reference>
<feature type="non-terminal residue" evidence="1">
    <location>
        <position position="430"/>
    </location>
</feature>
<dbReference type="OrthoDB" id="440090at2759"/>
<proteinExistence type="predicted"/>
<sequence length="430" mass="47427">MSNVKAEWSAIARLDPLLAERVALHFKGLGEFILSIADEKDALKLVRDCMEDTRSLVRCAELGNQLWLFVQAHPTTADRVVRRVAQAAACGPYRSASSRCDPSETYQALVNASPQLSLAVLERAIKAKGVASGRAEHEEVKKKKWALLLAQYIEEAGLPAAARIRAMEDPSAVWVRAFGARRGNTLKNRCRSWTPVREWLQVTFGRAWPKDVGEIIHYLEERHQGSPLGKTVPGSILASIFLMEQVGQVPLEARLSKDSILEGTVKSWTQQLEAEGEPVRQAPLYTVAILLAAELTVVRISAPTGLRFMCFMLLLMVWACLRCDDLQGICPESMTLSQLGLKFTLSRTKTSGVACHIRRALAELKAPRLVEGISCLHWQPQLAWIQTRGISLGDGQLLGKYPSVSVDPVHLARAMAPGDASLQPNDEEPQ</sequence>
<dbReference type="EMBL" id="CAJNJA010068158">
    <property type="protein sequence ID" value="CAE7894080.1"/>
    <property type="molecule type" value="Genomic_DNA"/>
</dbReference>
<gene>
    <name evidence="1" type="ORF">SNEC2469_LOCUS29856</name>
</gene>
<dbReference type="AlphaFoldDB" id="A0A813B847"/>
<organism evidence="1 2">
    <name type="scientific">Symbiodinium necroappetens</name>
    <dbReference type="NCBI Taxonomy" id="1628268"/>
    <lineage>
        <taxon>Eukaryota</taxon>
        <taxon>Sar</taxon>
        <taxon>Alveolata</taxon>
        <taxon>Dinophyceae</taxon>
        <taxon>Suessiales</taxon>
        <taxon>Symbiodiniaceae</taxon>
        <taxon>Symbiodinium</taxon>
    </lineage>
</organism>
<evidence type="ECO:0000313" key="2">
    <source>
        <dbReference type="Proteomes" id="UP000601435"/>
    </source>
</evidence>
<comment type="caution">
    <text evidence="1">The sequence shown here is derived from an EMBL/GenBank/DDBJ whole genome shotgun (WGS) entry which is preliminary data.</text>
</comment>
<dbReference type="Proteomes" id="UP000601435">
    <property type="component" value="Unassembled WGS sequence"/>
</dbReference>
<accession>A0A813B847</accession>
<keyword evidence="2" id="KW-1185">Reference proteome</keyword>